<organism evidence="2 3">
    <name type="scientific">Microdochium bolleyi</name>
    <dbReference type="NCBI Taxonomy" id="196109"/>
    <lineage>
        <taxon>Eukaryota</taxon>
        <taxon>Fungi</taxon>
        <taxon>Dikarya</taxon>
        <taxon>Ascomycota</taxon>
        <taxon>Pezizomycotina</taxon>
        <taxon>Sordariomycetes</taxon>
        <taxon>Xylariomycetidae</taxon>
        <taxon>Xylariales</taxon>
        <taxon>Microdochiaceae</taxon>
        <taxon>Microdochium</taxon>
    </lineage>
</organism>
<reference evidence="3" key="1">
    <citation type="submission" date="2016-02" db="EMBL/GenBank/DDBJ databases">
        <title>Draft genome sequence of Microdochium bolleyi, a fungal endophyte of beachgrass.</title>
        <authorList>
            <consortium name="DOE Joint Genome Institute"/>
            <person name="David A.S."/>
            <person name="May G."/>
            <person name="Haridas S."/>
            <person name="Lim J."/>
            <person name="Wang M."/>
            <person name="Labutti K."/>
            <person name="Lipzen A."/>
            <person name="Barry K."/>
            <person name="Grigoriev I.V."/>
        </authorList>
    </citation>
    <scope>NUCLEOTIDE SEQUENCE [LARGE SCALE GENOMIC DNA]</scope>
    <source>
        <strain evidence="3">J235TASD1</strain>
    </source>
</reference>
<protein>
    <recommendedName>
        <fullName evidence="1">Glyoxalase-like domain-containing protein</fullName>
    </recommendedName>
</protein>
<dbReference type="OrthoDB" id="408973at2759"/>
<dbReference type="InParanoid" id="A0A136IWH6"/>
<dbReference type="InterPro" id="IPR025870">
    <property type="entry name" value="Glyoxalase-like_dom"/>
</dbReference>
<keyword evidence="3" id="KW-1185">Reference proteome</keyword>
<evidence type="ECO:0000259" key="1">
    <source>
        <dbReference type="Pfam" id="PF13468"/>
    </source>
</evidence>
<dbReference type="PANTHER" id="PTHR40265">
    <property type="entry name" value="BLL2707 PROTEIN"/>
    <property type="match status" value="1"/>
</dbReference>
<proteinExistence type="predicted"/>
<dbReference type="InterPro" id="IPR029068">
    <property type="entry name" value="Glyas_Bleomycin-R_OHBP_Dase"/>
</dbReference>
<name>A0A136IWH6_9PEZI</name>
<evidence type="ECO:0000313" key="3">
    <source>
        <dbReference type="Proteomes" id="UP000070501"/>
    </source>
</evidence>
<accession>A0A136IWH6</accession>
<feature type="domain" description="Glyoxalase-like" evidence="1">
    <location>
        <begin position="135"/>
        <end position="349"/>
    </location>
</feature>
<dbReference type="EMBL" id="KQ964255">
    <property type="protein sequence ID" value="KXJ89364.1"/>
    <property type="molecule type" value="Genomic_DNA"/>
</dbReference>
<dbReference type="Proteomes" id="UP000070501">
    <property type="component" value="Unassembled WGS sequence"/>
</dbReference>
<sequence length="442" mass="46818">MASPIKVLGGPFPPEIVVQAVKSDLRTMSVLEESALREGTAYSCRMPRPQLPGQYSCVDHSVPDLAAARQSMTEGLYKVITASSKGEQQQSMAPATTVTLDHIVILVPHSYLALPGLSTSSPDTTAAAAGPPAWFRDLFTFSPGGRHTDGATENVLVLLADGVYLEFIAFTPRAEREDGGRLRREHKWGGFVEGSVVDWAVTVFHQDDSENEGTGGGNAGGRAREDYDAVVKPVTERLLKSHGGGGGGGGGDGDADGWLVVYGDLIPGGRKRPDGAQLEWATVPTVSVASSSSAEKKQNPVQPGQAPFWCLDETPRHLRVPYRQAGRNSGPSRIEHPNTGAVGVAKVQVTPAPGVSARSLGRLYGEVFPSSDAGGAEDQAWTLFAPEGTRYHRDGSLQIQTSSEKAGHVVVSLYTDKKELVGRKVGGEVEGGKGIWFELVGV</sequence>
<evidence type="ECO:0000313" key="2">
    <source>
        <dbReference type="EMBL" id="KXJ89364.1"/>
    </source>
</evidence>
<dbReference type="PANTHER" id="PTHR40265:SF1">
    <property type="entry name" value="GLYOXALASE-LIKE DOMAIN-CONTAINING PROTEIN"/>
    <property type="match status" value="1"/>
</dbReference>
<dbReference type="AlphaFoldDB" id="A0A136IWH6"/>
<dbReference type="Pfam" id="PF13468">
    <property type="entry name" value="Glyoxalase_3"/>
    <property type="match status" value="1"/>
</dbReference>
<gene>
    <name evidence="2" type="ORF">Micbo1qcDRAFT_196717</name>
</gene>
<dbReference type="Gene3D" id="3.10.180.10">
    <property type="entry name" value="2,3-Dihydroxybiphenyl 1,2-Dioxygenase, domain 1"/>
    <property type="match status" value="1"/>
</dbReference>